<dbReference type="PANTHER" id="PTHR32309:SF13">
    <property type="entry name" value="FERRIC ENTEROBACTIN TRANSPORT PROTEIN FEPE"/>
    <property type="match status" value="1"/>
</dbReference>
<evidence type="ECO:0000256" key="14">
    <source>
        <dbReference type="ARBA" id="ARBA00023136"/>
    </source>
</evidence>
<name>A0A6N3BXA1_9FIRM</name>
<dbReference type="InterPro" id="IPR005702">
    <property type="entry name" value="Wzc-like_C"/>
</dbReference>
<dbReference type="AlphaFoldDB" id="A0A6N3BXA1"/>
<evidence type="ECO:0000259" key="19">
    <source>
        <dbReference type="Pfam" id="PF13614"/>
    </source>
</evidence>
<evidence type="ECO:0000256" key="10">
    <source>
        <dbReference type="ARBA" id="ARBA00022741"/>
    </source>
</evidence>
<dbReference type="NCBIfam" id="TIGR01007">
    <property type="entry name" value="eps_fam"/>
    <property type="match status" value="1"/>
</dbReference>
<dbReference type="EMBL" id="CACRUE010000026">
    <property type="protein sequence ID" value="VYU06721.1"/>
    <property type="molecule type" value="Genomic_DNA"/>
</dbReference>
<dbReference type="InterPro" id="IPR032807">
    <property type="entry name" value="GNVR"/>
</dbReference>
<evidence type="ECO:0000256" key="3">
    <source>
        <dbReference type="ARBA" id="ARBA00007316"/>
    </source>
</evidence>
<feature type="domain" description="Tyrosine-protein kinase G-rich" evidence="20">
    <location>
        <begin position="147"/>
        <end position="198"/>
    </location>
</feature>
<feature type="transmembrane region" description="Helical" evidence="17">
    <location>
        <begin position="20"/>
        <end position="42"/>
    </location>
</feature>
<evidence type="ECO:0000256" key="8">
    <source>
        <dbReference type="ARBA" id="ARBA00022679"/>
    </source>
</evidence>
<evidence type="ECO:0000256" key="9">
    <source>
        <dbReference type="ARBA" id="ARBA00022692"/>
    </source>
</evidence>
<keyword evidence="13 17" id="KW-1133">Transmembrane helix</keyword>
<protein>
    <recommendedName>
        <fullName evidence="5">non-specific protein-tyrosine kinase</fullName>
        <ecNumber evidence="5">2.7.10.2</ecNumber>
    </recommendedName>
</protein>
<keyword evidence="14 17" id="KW-0472">Membrane</keyword>
<evidence type="ECO:0000259" key="20">
    <source>
        <dbReference type="Pfam" id="PF13807"/>
    </source>
</evidence>
<keyword evidence="6" id="KW-1003">Cell membrane</keyword>
<dbReference type="GO" id="GO:0004715">
    <property type="term" value="F:non-membrane spanning protein tyrosine kinase activity"/>
    <property type="evidence" value="ECO:0007669"/>
    <property type="project" value="UniProtKB-EC"/>
</dbReference>
<dbReference type="SUPFAM" id="SSF52540">
    <property type="entry name" value="P-loop containing nucleoside triphosphate hydrolases"/>
    <property type="match status" value="1"/>
</dbReference>
<comment type="similarity">
    <text evidence="4">Belongs to the etk/wzc family.</text>
</comment>
<feature type="transmembrane region" description="Helical" evidence="17">
    <location>
        <begin position="177"/>
        <end position="196"/>
    </location>
</feature>
<keyword evidence="11 21" id="KW-0418">Kinase</keyword>
<dbReference type="CDD" id="cd05387">
    <property type="entry name" value="BY-kinase"/>
    <property type="match status" value="1"/>
</dbReference>
<evidence type="ECO:0000256" key="7">
    <source>
        <dbReference type="ARBA" id="ARBA00022519"/>
    </source>
</evidence>
<dbReference type="Pfam" id="PF02706">
    <property type="entry name" value="Wzz"/>
    <property type="match status" value="1"/>
</dbReference>
<feature type="domain" description="AAA" evidence="19">
    <location>
        <begin position="261"/>
        <end position="382"/>
    </location>
</feature>
<dbReference type="InterPro" id="IPR050445">
    <property type="entry name" value="Bact_polysacc_biosynth/exp"/>
</dbReference>
<evidence type="ECO:0000256" key="15">
    <source>
        <dbReference type="ARBA" id="ARBA00023137"/>
    </source>
</evidence>
<accession>A0A6N3BXA1</accession>
<dbReference type="InterPro" id="IPR027417">
    <property type="entry name" value="P-loop_NTPase"/>
</dbReference>
<gene>
    <name evidence="21" type="primary">ywqD_1</name>
    <name evidence="21" type="ORF">IBLFYP30_01653</name>
</gene>
<evidence type="ECO:0000256" key="11">
    <source>
        <dbReference type="ARBA" id="ARBA00022777"/>
    </source>
</evidence>
<feature type="domain" description="Polysaccharide chain length determinant N-terminal" evidence="18">
    <location>
        <begin position="6"/>
        <end position="98"/>
    </location>
</feature>
<reference evidence="21" key="1">
    <citation type="submission" date="2019-11" db="EMBL/GenBank/DDBJ databases">
        <authorList>
            <person name="Feng L."/>
        </authorList>
    </citation>
    <scope>NUCLEOTIDE SEQUENCE</scope>
    <source>
        <strain evidence="21">IbartlettiiLFYP30</strain>
    </source>
</reference>
<dbReference type="GO" id="GO:0005524">
    <property type="term" value="F:ATP binding"/>
    <property type="evidence" value="ECO:0007669"/>
    <property type="project" value="UniProtKB-KW"/>
</dbReference>
<comment type="catalytic activity">
    <reaction evidence="16">
        <text>L-tyrosyl-[protein] + ATP = O-phospho-L-tyrosyl-[protein] + ADP + H(+)</text>
        <dbReference type="Rhea" id="RHEA:10596"/>
        <dbReference type="Rhea" id="RHEA-COMP:10136"/>
        <dbReference type="Rhea" id="RHEA-COMP:20101"/>
        <dbReference type="ChEBI" id="CHEBI:15378"/>
        <dbReference type="ChEBI" id="CHEBI:30616"/>
        <dbReference type="ChEBI" id="CHEBI:46858"/>
        <dbReference type="ChEBI" id="CHEBI:61978"/>
        <dbReference type="ChEBI" id="CHEBI:456216"/>
        <dbReference type="EC" id="2.7.10.2"/>
    </reaction>
</comment>
<dbReference type="InterPro" id="IPR003856">
    <property type="entry name" value="LPS_length_determ_N"/>
</dbReference>
<dbReference type="GO" id="GO:0005886">
    <property type="term" value="C:plasma membrane"/>
    <property type="evidence" value="ECO:0007669"/>
    <property type="project" value="UniProtKB-SubCell"/>
</dbReference>
<evidence type="ECO:0000256" key="5">
    <source>
        <dbReference type="ARBA" id="ARBA00011903"/>
    </source>
</evidence>
<evidence type="ECO:0000256" key="13">
    <source>
        <dbReference type="ARBA" id="ARBA00022989"/>
    </source>
</evidence>
<comment type="subcellular location">
    <subcellularLocation>
        <location evidence="1">Cell inner membrane</location>
        <topology evidence="1">Multi-pass membrane protein</topology>
    </subcellularLocation>
</comment>
<dbReference type="PANTHER" id="PTHR32309">
    <property type="entry name" value="TYROSINE-PROTEIN KINASE"/>
    <property type="match status" value="1"/>
</dbReference>
<keyword evidence="10" id="KW-0547">Nucleotide-binding</keyword>
<keyword evidence="9 17" id="KW-0812">Transmembrane</keyword>
<keyword evidence="15" id="KW-0829">Tyrosine-protein kinase</keyword>
<keyword evidence="7" id="KW-0997">Cell inner membrane</keyword>
<organism evidence="21">
    <name type="scientific">Intestinibacter bartlettii</name>
    <dbReference type="NCBI Taxonomy" id="261299"/>
    <lineage>
        <taxon>Bacteria</taxon>
        <taxon>Bacillati</taxon>
        <taxon>Bacillota</taxon>
        <taxon>Clostridia</taxon>
        <taxon>Peptostreptococcales</taxon>
        <taxon>Peptostreptococcaceae</taxon>
        <taxon>Intestinibacter</taxon>
    </lineage>
</organism>
<dbReference type="Pfam" id="PF13614">
    <property type="entry name" value="AAA_31"/>
    <property type="match status" value="1"/>
</dbReference>
<evidence type="ECO:0000256" key="12">
    <source>
        <dbReference type="ARBA" id="ARBA00022840"/>
    </source>
</evidence>
<evidence type="ECO:0000256" key="16">
    <source>
        <dbReference type="ARBA" id="ARBA00051245"/>
    </source>
</evidence>
<sequence length="450" mass="51391">MKDTMTISLRELFTIIKRKLWIIVLVGIIFGLITAGVNQFLLKPVYEANTTIITNKEVDEEKVQMSTSDDFTFSQRMAITYSKIITSDTVLNQVIDNLNLKMKAKKLAKYIDVENIQDTQIIKISVRNGNPKTAAKICNEIPIVFEKEVKRITKASGVEVIDKATVPTKHIRPRKTVNTIIATLIGIILAITVILLREILDKTIKTTKDIEKYFDFNILGVVSKQKEKLMYVKDLDRKNLVQEEFIKIRTNIQYANIDNEMKVILFTSTHKDEGKSILSLNTAYKFSELEETKVLLIDCDLRNPTINKILNKPNQKGVMDILLGKKDIKNSIEKVNDKFDILFTGKIPQNPTEILASKKMKNLIDYLKNDYDYIFIDTPPAGVVSDCSILSRYSDGLVYIMASKESEIDYIKDSIKGLQGIKIIGCILNKFDAKSVSYYNYSNYSYYYGE</sequence>
<comment type="similarity">
    <text evidence="3">Belongs to the CpsD/CapB family.</text>
</comment>
<dbReference type="EC" id="2.7.10.2" evidence="5"/>
<dbReference type="InterPro" id="IPR025669">
    <property type="entry name" value="AAA_dom"/>
</dbReference>
<evidence type="ECO:0000259" key="18">
    <source>
        <dbReference type="Pfam" id="PF02706"/>
    </source>
</evidence>
<evidence type="ECO:0000256" key="4">
    <source>
        <dbReference type="ARBA" id="ARBA00008883"/>
    </source>
</evidence>
<dbReference type="Gene3D" id="3.40.50.300">
    <property type="entry name" value="P-loop containing nucleotide triphosphate hydrolases"/>
    <property type="match status" value="1"/>
</dbReference>
<keyword evidence="12" id="KW-0067">ATP-binding</keyword>
<dbReference type="Pfam" id="PF13807">
    <property type="entry name" value="GNVR"/>
    <property type="match status" value="1"/>
</dbReference>
<evidence type="ECO:0000256" key="2">
    <source>
        <dbReference type="ARBA" id="ARBA00006683"/>
    </source>
</evidence>
<evidence type="ECO:0000313" key="21">
    <source>
        <dbReference type="EMBL" id="VYU06721.1"/>
    </source>
</evidence>
<keyword evidence="8 21" id="KW-0808">Transferase</keyword>
<evidence type="ECO:0000256" key="17">
    <source>
        <dbReference type="SAM" id="Phobius"/>
    </source>
</evidence>
<proteinExistence type="inferred from homology"/>
<evidence type="ECO:0000256" key="1">
    <source>
        <dbReference type="ARBA" id="ARBA00004429"/>
    </source>
</evidence>
<comment type="similarity">
    <text evidence="2">Belongs to the CpsC/CapA family.</text>
</comment>
<dbReference type="RefSeq" id="WP_024038482.1">
    <property type="nucleotide sequence ID" value="NZ_CACRUE010000026.1"/>
</dbReference>
<evidence type="ECO:0000256" key="6">
    <source>
        <dbReference type="ARBA" id="ARBA00022475"/>
    </source>
</evidence>